<keyword evidence="1" id="KW-0472">Membrane</keyword>
<evidence type="ECO:0000313" key="2">
    <source>
        <dbReference type="EMBL" id="MBB4098087.1"/>
    </source>
</evidence>
<gene>
    <name evidence="2" type="ORF">GGR46_001620</name>
</gene>
<keyword evidence="1" id="KW-1133">Transmembrane helix</keyword>
<organism evidence="2 3">
    <name type="scientific">Sphingomonas kyeonggiensis</name>
    <dbReference type="NCBI Taxonomy" id="1268553"/>
    <lineage>
        <taxon>Bacteria</taxon>
        <taxon>Pseudomonadati</taxon>
        <taxon>Pseudomonadota</taxon>
        <taxon>Alphaproteobacteria</taxon>
        <taxon>Sphingomonadales</taxon>
        <taxon>Sphingomonadaceae</taxon>
        <taxon>Sphingomonas</taxon>
    </lineage>
</organism>
<name>A0A7W6JTC1_9SPHN</name>
<keyword evidence="1" id="KW-0812">Transmembrane</keyword>
<dbReference type="RefSeq" id="WP_183996249.1">
    <property type="nucleotide sequence ID" value="NZ_JACIEH010000001.1"/>
</dbReference>
<accession>A0A7W6JTC1</accession>
<comment type="caution">
    <text evidence="2">The sequence shown here is derived from an EMBL/GenBank/DDBJ whole genome shotgun (WGS) entry which is preliminary data.</text>
</comment>
<feature type="transmembrane region" description="Helical" evidence="1">
    <location>
        <begin position="84"/>
        <end position="105"/>
    </location>
</feature>
<evidence type="ECO:0000256" key="1">
    <source>
        <dbReference type="SAM" id="Phobius"/>
    </source>
</evidence>
<reference evidence="2 3" key="1">
    <citation type="submission" date="2020-08" db="EMBL/GenBank/DDBJ databases">
        <title>Genomic Encyclopedia of Type Strains, Phase IV (KMG-IV): sequencing the most valuable type-strain genomes for metagenomic binning, comparative biology and taxonomic classification.</title>
        <authorList>
            <person name="Goeker M."/>
        </authorList>
    </citation>
    <scope>NUCLEOTIDE SEQUENCE [LARGE SCALE GENOMIC DNA]</scope>
    <source>
        <strain evidence="2 3">DSM 101806</strain>
    </source>
</reference>
<protein>
    <submittedName>
        <fullName evidence="2">Anti-sigma factor RsiW</fullName>
    </submittedName>
</protein>
<dbReference type="Proteomes" id="UP000557392">
    <property type="component" value="Unassembled WGS sequence"/>
</dbReference>
<sequence length="258" mass="27573">MTDIPMSEADLQAHVDGSLSPERDAEVSAWLLAHPDEALRVAAYRAQTEALRAALDSIADEPVPPALDLHLLDRARHRRAGLRSLAMAASVAVLLFVGGMAGWALRGWTVAPGTGTAALAREAASSYAVYASDEARPVELAAAQRTALDGWFSARLARPIAAPDLRSAGLSLIGGRLVATEHGPAGLYLYRDGKGRRMALYVRPMEVEGTARMTARRESGVSGWTWADEGLGFGVFGSASPEYLHDAANQVRLQFQRT</sequence>
<keyword evidence="3" id="KW-1185">Reference proteome</keyword>
<proteinExistence type="predicted"/>
<evidence type="ECO:0000313" key="3">
    <source>
        <dbReference type="Proteomes" id="UP000557392"/>
    </source>
</evidence>
<dbReference type="EMBL" id="JACIEH010000001">
    <property type="protein sequence ID" value="MBB4098087.1"/>
    <property type="molecule type" value="Genomic_DNA"/>
</dbReference>
<dbReference type="AlphaFoldDB" id="A0A7W6JTC1"/>